<evidence type="ECO:0000313" key="3">
    <source>
        <dbReference type="Proteomes" id="UP000078520"/>
    </source>
</evidence>
<name>A0A179CKL3_9LACO</name>
<evidence type="ECO:0000313" key="2">
    <source>
        <dbReference type="EMBL" id="OAQ05992.1"/>
    </source>
</evidence>
<dbReference type="EMBL" id="LVKI01000061">
    <property type="protein sequence ID" value="OAQ05992.1"/>
    <property type="molecule type" value="Genomic_DNA"/>
</dbReference>
<feature type="domain" description="IrrE N-terminal-like" evidence="1">
    <location>
        <begin position="25"/>
        <end position="114"/>
    </location>
</feature>
<gene>
    <name evidence="2" type="ORF">A3O14_01230</name>
</gene>
<reference evidence="3" key="1">
    <citation type="submission" date="2016-03" db="EMBL/GenBank/DDBJ databases">
        <authorList>
            <person name="Johnson T.J."/>
            <person name="Youmans B."/>
            <person name="Case K."/>
            <person name="Noll S."/>
        </authorList>
    </citation>
    <scope>NUCLEOTIDE SEQUENCE [LARGE SCALE GENOMIC DNA]</scope>
    <source>
        <strain evidence="3">UMNLAv8</strain>
    </source>
</reference>
<dbReference type="Proteomes" id="UP000078520">
    <property type="component" value="Unassembled WGS sequence"/>
</dbReference>
<evidence type="ECO:0000259" key="1">
    <source>
        <dbReference type="Pfam" id="PF06114"/>
    </source>
</evidence>
<dbReference type="Pfam" id="PF06114">
    <property type="entry name" value="Peptidase_M78"/>
    <property type="match status" value="1"/>
</dbReference>
<dbReference type="Gene3D" id="1.10.10.2910">
    <property type="match status" value="1"/>
</dbReference>
<comment type="caution">
    <text evidence="2">The sequence shown here is derived from an EMBL/GenBank/DDBJ whole genome shotgun (WGS) entry which is preliminary data.</text>
</comment>
<accession>A0A179CKL3</accession>
<dbReference type="AlphaFoldDB" id="A0A179CKL3"/>
<organism evidence="2 3">
    <name type="scientific">Ligilactobacillus aviarius</name>
    <dbReference type="NCBI Taxonomy" id="1606"/>
    <lineage>
        <taxon>Bacteria</taxon>
        <taxon>Bacillati</taxon>
        <taxon>Bacillota</taxon>
        <taxon>Bacilli</taxon>
        <taxon>Lactobacillales</taxon>
        <taxon>Lactobacillaceae</taxon>
        <taxon>Ligilactobacillus</taxon>
    </lineage>
</organism>
<dbReference type="OrthoDB" id="2286463at2"/>
<dbReference type="InterPro" id="IPR010359">
    <property type="entry name" value="IrrE_HExxH"/>
</dbReference>
<proteinExistence type="predicted"/>
<protein>
    <recommendedName>
        <fullName evidence="1">IrrE N-terminal-like domain-containing protein</fullName>
    </recommendedName>
</protein>
<sequence>MKYQSLNEIFENLDEDVTDPLQLAKDFDCKVVESELPNHIQGFTEPTSQYIFINRNMNEMFKKFVIAHELIHALLDSGSSYLLENERVSTLKTEARANKGALFLLLRNYYHILNIDGFNICNFMSFYHIPEKYFYFFNECLIDLKTINKK</sequence>
<dbReference type="RefSeq" id="WP_064207588.1">
    <property type="nucleotide sequence ID" value="NZ_LVKC01000030.1"/>
</dbReference>